<organism evidence="2 3">
    <name type="scientific">Dimargaris verticillata</name>
    <dbReference type="NCBI Taxonomy" id="2761393"/>
    <lineage>
        <taxon>Eukaryota</taxon>
        <taxon>Fungi</taxon>
        <taxon>Fungi incertae sedis</taxon>
        <taxon>Zoopagomycota</taxon>
        <taxon>Kickxellomycotina</taxon>
        <taxon>Dimargaritomycetes</taxon>
        <taxon>Dimargaritales</taxon>
        <taxon>Dimargaritaceae</taxon>
        <taxon>Dimargaris</taxon>
    </lineage>
</organism>
<dbReference type="PANTHER" id="PTHR12806">
    <property type="entry name" value="EAP30 SUBUNIT OF ELL COMPLEX"/>
    <property type="match status" value="1"/>
</dbReference>
<dbReference type="OrthoDB" id="283883at2759"/>
<protein>
    <submittedName>
        <fullName evidence="2">ESCRT II complex subunit Dot2</fullName>
    </submittedName>
</protein>
<dbReference type="EMBL" id="JANBQB010000092">
    <property type="protein sequence ID" value="KAJ1982395.1"/>
    <property type="molecule type" value="Genomic_DNA"/>
</dbReference>
<dbReference type="SUPFAM" id="SSF46785">
    <property type="entry name" value="Winged helix' DNA-binding domain"/>
    <property type="match status" value="1"/>
</dbReference>
<evidence type="ECO:0000313" key="2">
    <source>
        <dbReference type="EMBL" id="KAJ1982395.1"/>
    </source>
</evidence>
<dbReference type="AlphaFoldDB" id="A0A9W8B3V6"/>
<dbReference type="InterPro" id="IPR040608">
    <property type="entry name" value="Snf8/Vps36"/>
</dbReference>
<evidence type="ECO:0000256" key="1">
    <source>
        <dbReference type="ARBA" id="ARBA00009834"/>
    </source>
</evidence>
<feature type="non-terminal residue" evidence="2">
    <location>
        <position position="213"/>
    </location>
</feature>
<comment type="similarity">
    <text evidence="1">Belongs to the SNF8 family.</text>
</comment>
<dbReference type="Gene3D" id="6.10.140.180">
    <property type="match status" value="1"/>
</dbReference>
<comment type="caution">
    <text evidence="2">The sequence shown here is derived from an EMBL/GenBank/DDBJ whole genome shotgun (WGS) entry which is preliminary data.</text>
</comment>
<gene>
    <name evidence="2" type="primary">dot2</name>
    <name evidence="2" type="ORF">H4R34_001743</name>
</gene>
<keyword evidence="3" id="KW-1185">Reference proteome</keyword>
<dbReference type="InterPro" id="IPR036388">
    <property type="entry name" value="WH-like_DNA-bd_sf"/>
</dbReference>
<dbReference type="Proteomes" id="UP001151582">
    <property type="component" value="Unassembled WGS sequence"/>
</dbReference>
<dbReference type="PANTHER" id="PTHR12806:SF0">
    <property type="entry name" value="VACUOLAR-SORTING PROTEIN SNF8"/>
    <property type="match status" value="1"/>
</dbReference>
<dbReference type="GO" id="GO:0000814">
    <property type="term" value="C:ESCRT II complex"/>
    <property type="evidence" value="ECO:0007669"/>
    <property type="project" value="InterPro"/>
</dbReference>
<name>A0A9W8B3V6_9FUNG</name>
<dbReference type="GO" id="GO:0043328">
    <property type="term" value="P:protein transport to vacuole involved in ubiquitin-dependent protein catabolic process via the multivesicular body sorting pathway"/>
    <property type="evidence" value="ECO:0007669"/>
    <property type="project" value="TreeGrafter"/>
</dbReference>
<dbReference type="InterPro" id="IPR036390">
    <property type="entry name" value="WH_DNA-bd_sf"/>
</dbReference>
<dbReference type="InterPro" id="IPR016689">
    <property type="entry name" value="ESCRT-2_cplx_Snf8"/>
</dbReference>
<dbReference type="FunFam" id="1.10.10.10:FF:000085">
    <property type="entry name" value="Vacuolar-sorting protein SNF8"/>
    <property type="match status" value="1"/>
</dbReference>
<sequence length="213" mass="24182">MSRRRVGLARIHYEMASKEQFREAGNTLAATEIEQLQSQLGLFKANLEEFARKHQKKIRSNPAFRTQFQKMCQQIGVDPLASNKGFWADLLGFGDFYYELGIQIIEACMATRHINGGLIAMDTLKSQIETMRGGHAQAINEDDIVRAIKNLKPLGSGYQVLDIGNQRMIRSVPKEFNTDQSQVLAIAQAKFYVTADIVIQETRWTKERVETTL</sequence>
<dbReference type="Pfam" id="PF04157">
    <property type="entry name" value="EAP30"/>
    <property type="match status" value="1"/>
</dbReference>
<dbReference type="Gene3D" id="1.10.10.10">
    <property type="entry name" value="Winged helix-like DNA-binding domain superfamily/Winged helix DNA-binding domain"/>
    <property type="match status" value="2"/>
</dbReference>
<reference evidence="2" key="1">
    <citation type="submission" date="2022-07" db="EMBL/GenBank/DDBJ databases">
        <title>Phylogenomic reconstructions and comparative analyses of Kickxellomycotina fungi.</title>
        <authorList>
            <person name="Reynolds N.K."/>
            <person name="Stajich J.E."/>
            <person name="Barry K."/>
            <person name="Grigoriev I.V."/>
            <person name="Crous P."/>
            <person name="Smith M.E."/>
        </authorList>
    </citation>
    <scope>NUCLEOTIDE SEQUENCE</scope>
    <source>
        <strain evidence="2">RSA 567</strain>
    </source>
</reference>
<evidence type="ECO:0000313" key="3">
    <source>
        <dbReference type="Proteomes" id="UP001151582"/>
    </source>
</evidence>
<proteinExistence type="inferred from homology"/>
<accession>A0A9W8B3V6</accession>